<gene>
    <name evidence="1" type="ORF">BSAL_44475</name>
</gene>
<protein>
    <submittedName>
        <fullName evidence="1">Uncharacterized protein</fullName>
    </submittedName>
</protein>
<dbReference type="Proteomes" id="UP000051952">
    <property type="component" value="Unassembled WGS sequence"/>
</dbReference>
<proteinExistence type="predicted"/>
<dbReference type="EMBL" id="CYKH01002189">
    <property type="protein sequence ID" value="CUG93721.1"/>
    <property type="molecule type" value="Genomic_DNA"/>
</dbReference>
<evidence type="ECO:0000313" key="2">
    <source>
        <dbReference type="Proteomes" id="UP000051952"/>
    </source>
</evidence>
<dbReference type="VEuPathDB" id="TriTrypDB:BSAL_44475"/>
<accession>A0A0S4JUL1</accession>
<reference evidence="2" key="1">
    <citation type="submission" date="2015-09" db="EMBL/GenBank/DDBJ databases">
        <authorList>
            <consortium name="Pathogen Informatics"/>
        </authorList>
    </citation>
    <scope>NUCLEOTIDE SEQUENCE [LARGE SCALE GENOMIC DNA]</scope>
    <source>
        <strain evidence="2">Lake Konstanz</strain>
    </source>
</reference>
<name>A0A0S4JUL1_BODSA</name>
<sequence>MPSPATAQHLQSRLGARGFDVFKRLLTSCASVTACPASIRDTNGTLDLIVVEVPSNSRDPTTWASQQLLLEVLGGSDFMSSKKLTIGGVVMINGYLEASP</sequence>
<dbReference type="AlphaFoldDB" id="A0A0S4JUL1"/>
<keyword evidence="2" id="KW-1185">Reference proteome</keyword>
<evidence type="ECO:0000313" key="1">
    <source>
        <dbReference type="EMBL" id="CUG93721.1"/>
    </source>
</evidence>
<organism evidence="1 2">
    <name type="scientific">Bodo saltans</name>
    <name type="common">Flagellated protozoan</name>
    <dbReference type="NCBI Taxonomy" id="75058"/>
    <lineage>
        <taxon>Eukaryota</taxon>
        <taxon>Discoba</taxon>
        <taxon>Euglenozoa</taxon>
        <taxon>Kinetoplastea</taxon>
        <taxon>Metakinetoplastina</taxon>
        <taxon>Eubodonida</taxon>
        <taxon>Bodonidae</taxon>
        <taxon>Bodo</taxon>
    </lineage>
</organism>